<dbReference type="SUPFAM" id="SSF51556">
    <property type="entry name" value="Metallo-dependent hydrolases"/>
    <property type="match status" value="1"/>
</dbReference>
<dbReference type="Gene3D" id="3.10.310.70">
    <property type="match status" value="1"/>
</dbReference>
<proteinExistence type="predicted"/>
<dbReference type="PANTHER" id="PTHR22642">
    <property type="entry name" value="IMIDAZOLONEPROPIONASE"/>
    <property type="match status" value="1"/>
</dbReference>
<dbReference type="Pfam" id="PF07969">
    <property type="entry name" value="Amidohydro_3"/>
    <property type="match status" value="1"/>
</dbReference>
<dbReference type="Gene3D" id="2.30.40.10">
    <property type="entry name" value="Urease, subunit C, domain 1"/>
    <property type="match status" value="1"/>
</dbReference>
<protein>
    <recommendedName>
        <fullName evidence="1">Amidohydrolase 3 domain-containing protein</fullName>
    </recommendedName>
</protein>
<evidence type="ECO:0000313" key="3">
    <source>
        <dbReference type="Proteomes" id="UP000275394"/>
    </source>
</evidence>
<dbReference type="InterPro" id="IPR033932">
    <property type="entry name" value="YtcJ-like"/>
</dbReference>
<dbReference type="PANTHER" id="PTHR22642:SF2">
    <property type="entry name" value="PROTEIN LONG AFTER FAR-RED 3"/>
    <property type="match status" value="1"/>
</dbReference>
<dbReference type="CDD" id="cd01300">
    <property type="entry name" value="YtcJ_like"/>
    <property type="match status" value="1"/>
</dbReference>
<gene>
    <name evidence="2" type="ORF">EDC56_1227</name>
</gene>
<dbReference type="EMBL" id="RKHR01000003">
    <property type="protein sequence ID" value="ROS05681.1"/>
    <property type="molecule type" value="Genomic_DNA"/>
</dbReference>
<dbReference type="InterPro" id="IPR032466">
    <property type="entry name" value="Metal_Hydrolase"/>
</dbReference>
<dbReference type="InterPro" id="IPR011059">
    <property type="entry name" value="Metal-dep_hydrolase_composite"/>
</dbReference>
<keyword evidence="3" id="KW-1185">Reference proteome</keyword>
<evidence type="ECO:0000313" key="2">
    <source>
        <dbReference type="EMBL" id="ROS05681.1"/>
    </source>
</evidence>
<sequence>MLAKRRCLWIWRGLWLLMLSAVALSVRAEPASLITVYTAKKIITMDPTLPEATAVAVRDGRIISVGTLEELRPWLSSAPHRVDQRFADKIIFPGLIDPHMHPLLGAIQLSSVWITPEQWQVLGDNIPATKSPESYWLRLKEAVKQDANSDTPIFITWGWSAPEHGPMTRKLLDERLGTEKPVMVWQRSAHAAVFNSAALNWMKLKESDIGEQYAETINYREGSFTENGFFEVAVTRLASYILAPKFIDAGFDRLNQYLQGNGVTTVSDMSFGAVNIQLEVDNYQRNLVDKQVFYRTVIVPDAYKVALQNGGLEVSFNLLDERLNKPSLVPQIVNGRRVKFFSDGAMFSQMMKLHPPGYIDGHKGQWLTPREVFLQQAQKYWDAGYRIHVHANGDAGIDNALDILQAIQAKTTRPPHSFIIEHYGYADDRINRRTADLGAAVSANPYYLYLLGDSYSEVGLGYDRAGRIVPLSGLVDRGVPVALHSDFGMAPSKPLLLAWAAMTRMTVSGKEKIPPRALTVDEALKAVTIDAAYILGLDRDIGSIQSGKKADFVVLEKNPYSVKPDQLREIKIIGTVFEGRVHER</sequence>
<evidence type="ECO:0000259" key="1">
    <source>
        <dbReference type="Pfam" id="PF07969"/>
    </source>
</evidence>
<reference evidence="2 3" key="1">
    <citation type="submission" date="2018-11" db="EMBL/GenBank/DDBJ databases">
        <title>Genomic Encyclopedia of Type Strains, Phase IV (KMG-IV): sequencing the most valuable type-strain genomes for metagenomic binning, comparative biology and taxonomic classification.</title>
        <authorList>
            <person name="Goeker M."/>
        </authorList>
    </citation>
    <scope>NUCLEOTIDE SEQUENCE [LARGE SCALE GENOMIC DNA]</scope>
    <source>
        <strain evidence="2 3">DSM 100316</strain>
    </source>
</reference>
<organism evidence="2 3">
    <name type="scientific">Sinobacterium caligoides</name>
    <dbReference type="NCBI Taxonomy" id="933926"/>
    <lineage>
        <taxon>Bacteria</taxon>
        <taxon>Pseudomonadati</taxon>
        <taxon>Pseudomonadota</taxon>
        <taxon>Gammaproteobacteria</taxon>
        <taxon>Cellvibrionales</taxon>
        <taxon>Spongiibacteraceae</taxon>
        <taxon>Sinobacterium</taxon>
    </lineage>
</organism>
<dbReference type="Gene3D" id="3.20.20.140">
    <property type="entry name" value="Metal-dependent hydrolases"/>
    <property type="match status" value="1"/>
</dbReference>
<comment type="caution">
    <text evidence="2">The sequence shown here is derived from an EMBL/GenBank/DDBJ whole genome shotgun (WGS) entry which is preliminary data.</text>
</comment>
<feature type="domain" description="Amidohydrolase 3" evidence="1">
    <location>
        <begin position="89"/>
        <end position="581"/>
    </location>
</feature>
<dbReference type="GO" id="GO:0016810">
    <property type="term" value="F:hydrolase activity, acting on carbon-nitrogen (but not peptide) bonds"/>
    <property type="evidence" value="ECO:0007669"/>
    <property type="project" value="InterPro"/>
</dbReference>
<dbReference type="Proteomes" id="UP000275394">
    <property type="component" value="Unassembled WGS sequence"/>
</dbReference>
<dbReference type="InterPro" id="IPR013108">
    <property type="entry name" value="Amidohydro_3"/>
</dbReference>
<name>A0A3N2E0M8_9GAMM</name>
<dbReference type="AlphaFoldDB" id="A0A3N2E0M8"/>
<accession>A0A3N2E0M8</accession>
<dbReference type="SUPFAM" id="SSF51338">
    <property type="entry name" value="Composite domain of metallo-dependent hydrolases"/>
    <property type="match status" value="1"/>
</dbReference>